<organism evidence="5 6">
    <name type="scientific">Asparagus officinalis</name>
    <name type="common">Garden asparagus</name>
    <dbReference type="NCBI Taxonomy" id="4686"/>
    <lineage>
        <taxon>Eukaryota</taxon>
        <taxon>Viridiplantae</taxon>
        <taxon>Streptophyta</taxon>
        <taxon>Embryophyta</taxon>
        <taxon>Tracheophyta</taxon>
        <taxon>Spermatophyta</taxon>
        <taxon>Magnoliopsida</taxon>
        <taxon>Liliopsida</taxon>
        <taxon>Asparagales</taxon>
        <taxon>Asparagaceae</taxon>
        <taxon>Asparagoideae</taxon>
        <taxon>Asparagus</taxon>
    </lineage>
</organism>
<evidence type="ECO:0000256" key="1">
    <source>
        <dbReference type="ARBA" id="ARBA00006640"/>
    </source>
</evidence>
<dbReference type="NCBIfam" id="TIGR00030">
    <property type="entry name" value="S21p"/>
    <property type="match status" value="1"/>
</dbReference>
<gene>
    <name evidence="5" type="ORF">A4U43_C01F1560</name>
</gene>
<feature type="region of interest" description="Disordered" evidence="4">
    <location>
        <begin position="221"/>
        <end position="241"/>
    </location>
</feature>
<dbReference type="Gene3D" id="1.20.5.1150">
    <property type="entry name" value="Ribosomal protein S8"/>
    <property type="match status" value="1"/>
</dbReference>
<dbReference type="InterPro" id="IPR001911">
    <property type="entry name" value="Ribosomal_bS21"/>
</dbReference>
<sequence length="241" mass="27292">MLKTIEMKKRKKKALRGARFIVDAVPIFSRSLISSCEVEVDGDGRKHGKRRDFAQRAGPTRCEGLEAFYSPGSGTCIARAPDVPLSSVFSRKFVITKDNPTRPDPQPKTQTKPQKPPWPASAVSSPSPRPPNPEPPSPPLLHLRPLPPPPSALAVSFLLLRRRPQPGLSSNAANVLYFKSGYNVQVIVDEDEPEEVLLRRFRREVAKAGVIQECRRRRFFENTQEEKKRKKKEAARRNRRR</sequence>
<dbReference type="GO" id="GO:0003735">
    <property type="term" value="F:structural constituent of ribosome"/>
    <property type="evidence" value="ECO:0007669"/>
    <property type="project" value="InterPro"/>
</dbReference>
<accession>A0A5P1FLF7</accession>
<feature type="compositionally biased region" description="Basic residues" evidence="4">
    <location>
        <begin position="228"/>
        <end position="241"/>
    </location>
</feature>
<dbReference type="HAMAP" id="MF_00358">
    <property type="entry name" value="Ribosomal_bS21"/>
    <property type="match status" value="1"/>
</dbReference>
<dbReference type="GO" id="GO:1990904">
    <property type="term" value="C:ribonucleoprotein complex"/>
    <property type="evidence" value="ECO:0007669"/>
    <property type="project" value="UniProtKB-KW"/>
</dbReference>
<evidence type="ECO:0000256" key="3">
    <source>
        <dbReference type="ARBA" id="ARBA00023274"/>
    </source>
</evidence>
<comment type="similarity">
    <text evidence="1">Belongs to the bacterial ribosomal protein bS21 family.</text>
</comment>
<dbReference type="PRINTS" id="PR00976">
    <property type="entry name" value="RIBOSOMALS21"/>
</dbReference>
<evidence type="ECO:0000256" key="2">
    <source>
        <dbReference type="ARBA" id="ARBA00022980"/>
    </source>
</evidence>
<evidence type="ECO:0008006" key="7">
    <source>
        <dbReference type="Google" id="ProtNLM"/>
    </source>
</evidence>
<feature type="compositionally biased region" description="Pro residues" evidence="4">
    <location>
        <begin position="127"/>
        <end position="145"/>
    </location>
</feature>
<dbReference type="Proteomes" id="UP000243459">
    <property type="component" value="Chromosome 1"/>
</dbReference>
<dbReference type="EMBL" id="CM007381">
    <property type="protein sequence ID" value="ONK78972.1"/>
    <property type="molecule type" value="Genomic_DNA"/>
</dbReference>
<dbReference type="Pfam" id="PF01165">
    <property type="entry name" value="Ribosomal_S21"/>
    <property type="match status" value="1"/>
</dbReference>
<dbReference type="PANTHER" id="PTHR21109">
    <property type="entry name" value="MITOCHONDRIAL 28S RIBOSOMAL PROTEIN S21"/>
    <property type="match status" value="1"/>
</dbReference>
<name>A0A5P1FLF7_ASPOF</name>
<dbReference type="GO" id="GO:0006412">
    <property type="term" value="P:translation"/>
    <property type="evidence" value="ECO:0007669"/>
    <property type="project" value="InterPro"/>
</dbReference>
<evidence type="ECO:0000313" key="6">
    <source>
        <dbReference type="Proteomes" id="UP000243459"/>
    </source>
</evidence>
<evidence type="ECO:0000256" key="4">
    <source>
        <dbReference type="SAM" id="MobiDB-lite"/>
    </source>
</evidence>
<dbReference type="PANTHER" id="PTHR21109:SF0">
    <property type="entry name" value="SMALL RIBOSOMAL SUBUNIT PROTEIN BS21M"/>
    <property type="match status" value="1"/>
</dbReference>
<keyword evidence="6" id="KW-1185">Reference proteome</keyword>
<protein>
    <recommendedName>
        <fullName evidence="7">30S ribosomal protein S21, chloroplastic</fullName>
    </recommendedName>
</protein>
<keyword evidence="3" id="KW-0687">Ribonucleoprotein</keyword>
<proteinExistence type="inferred from homology"/>
<keyword evidence="2" id="KW-0689">Ribosomal protein</keyword>
<evidence type="ECO:0000313" key="5">
    <source>
        <dbReference type="EMBL" id="ONK78972.1"/>
    </source>
</evidence>
<reference evidence="6" key="1">
    <citation type="journal article" date="2017" name="Nat. Commun.">
        <title>The asparagus genome sheds light on the origin and evolution of a young Y chromosome.</title>
        <authorList>
            <person name="Harkess A."/>
            <person name="Zhou J."/>
            <person name="Xu C."/>
            <person name="Bowers J.E."/>
            <person name="Van der Hulst R."/>
            <person name="Ayyampalayam S."/>
            <person name="Mercati F."/>
            <person name="Riccardi P."/>
            <person name="McKain M.R."/>
            <person name="Kakrana A."/>
            <person name="Tang H."/>
            <person name="Ray J."/>
            <person name="Groenendijk J."/>
            <person name="Arikit S."/>
            <person name="Mathioni S.M."/>
            <person name="Nakano M."/>
            <person name="Shan H."/>
            <person name="Telgmann-Rauber A."/>
            <person name="Kanno A."/>
            <person name="Yue Z."/>
            <person name="Chen H."/>
            <person name="Li W."/>
            <person name="Chen Y."/>
            <person name="Xu X."/>
            <person name="Zhang Y."/>
            <person name="Luo S."/>
            <person name="Chen H."/>
            <person name="Gao J."/>
            <person name="Mao Z."/>
            <person name="Pires J.C."/>
            <person name="Luo M."/>
            <person name="Kudrna D."/>
            <person name="Wing R.A."/>
            <person name="Meyers B.C."/>
            <person name="Yi K."/>
            <person name="Kong H."/>
            <person name="Lavrijsen P."/>
            <person name="Sunseri F."/>
            <person name="Falavigna A."/>
            <person name="Ye Y."/>
            <person name="Leebens-Mack J.H."/>
            <person name="Chen G."/>
        </authorList>
    </citation>
    <scope>NUCLEOTIDE SEQUENCE [LARGE SCALE GENOMIC DNA]</scope>
    <source>
        <strain evidence="6">cv. DH0086</strain>
    </source>
</reference>
<feature type="region of interest" description="Disordered" evidence="4">
    <location>
        <begin position="94"/>
        <end position="145"/>
    </location>
</feature>
<dbReference type="GO" id="GO:0005840">
    <property type="term" value="C:ribosome"/>
    <property type="evidence" value="ECO:0007669"/>
    <property type="project" value="UniProtKB-KW"/>
</dbReference>
<dbReference type="AlphaFoldDB" id="A0A5P1FLF7"/>
<dbReference type="Gramene" id="ONK78972">
    <property type="protein sequence ID" value="ONK78972"/>
    <property type="gene ID" value="A4U43_C01F1560"/>
</dbReference>
<dbReference type="InterPro" id="IPR038380">
    <property type="entry name" value="Ribosomal_bS21_sf"/>
</dbReference>